<dbReference type="Proteomes" id="UP000297700">
    <property type="component" value="Unassembled WGS sequence"/>
</dbReference>
<keyword evidence="1" id="KW-0732">Signal</keyword>
<dbReference type="InterPro" id="IPR006597">
    <property type="entry name" value="Sel1-like"/>
</dbReference>
<proteinExistence type="predicted"/>
<dbReference type="InterPro" id="IPR011990">
    <property type="entry name" value="TPR-like_helical_dom_sf"/>
</dbReference>
<dbReference type="InterPro" id="IPR050767">
    <property type="entry name" value="Sel1_AlgK"/>
</dbReference>
<dbReference type="SMART" id="SM00671">
    <property type="entry name" value="SEL1"/>
    <property type="match status" value="4"/>
</dbReference>
<feature type="signal peptide" evidence="1">
    <location>
        <begin position="1"/>
        <end position="34"/>
    </location>
</feature>
<evidence type="ECO:0000256" key="1">
    <source>
        <dbReference type="SAM" id="SignalP"/>
    </source>
</evidence>
<dbReference type="PANTHER" id="PTHR11102">
    <property type="entry name" value="SEL-1-LIKE PROTEIN"/>
    <property type="match status" value="1"/>
</dbReference>
<accession>A0A4Y9NVG5</accession>
<dbReference type="Pfam" id="PF08238">
    <property type="entry name" value="Sel1"/>
    <property type="match status" value="4"/>
</dbReference>
<reference evidence="2 3" key="1">
    <citation type="submission" date="2019-03" db="EMBL/GenBank/DDBJ databases">
        <title>Bradyrhizobium strains diversity.</title>
        <authorList>
            <person name="Urquiaga M.C.O."/>
            <person name="Hungria M."/>
            <person name="Delamuta J.R.M."/>
            <person name="Klepa M.S."/>
        </authorList>
    </citation>
    <scope>NUCLEOTIDE SEQUENCE [LARGE SCALE GENOMIC DNA]</scope>
    <source>
        <strain evidence="2 3">CNPSo 3426</strain>
    </source>
</reference>
<protein>
    <submittedName>
        <fullName evidence="2">Sel1 repeat family protein</fullName>
    </submittedName>
</protein>
<organism evidence="2 3">
    <name type="scientific">Bradyrhizobium frederickii</name>
    <dbReference type="NCBI Taxonomy" id="2560054"/>
    <lineage>
        <taxon>Bacteria</taxon>
        <taxon>Pseudomonadati</taxon>
        <taxon>Pseudomonadota</taxon>
        <taxon>Alphaproteobacteria</taxon>
        <taxon>Hyphomicrobiales</taxon>
        <taxon>Nitrobacteraceae</taxon>
        <taxon>Bradyrhizobium</taxon>
    </lineage>
</organism>
<evidence type="ECO:0000313" key="3">
    <source>
        <dbReference type="Proteomes" id="UP000297700"/>
    </source>
</evidence>
<dbReference type="AlphaFoldDB" id="A0A4Y9NVG5"/>
<sequence length="248" mass="27040">MTKDIMVRRRSGFAMKFAVLAFSCVLFLSIPADANDAGTLNAMMALADRGDAEAQYHVGMMYNNGIGTQQDRSRAFEWFQKSAAANDPLGAYKLGCYYDGQGAGIVATDFDQALKYKLASAKAGYARAQHDVALLYDRRGDSEEALKWWKMAGDQGLPSALFSLSRAYSAGKGTPRDLSLSYAYFKLSKVAPAKNVNEMASMLSKPELEKAEKMVAEWKPQPTALTLKAFAGITAAEDHLKAAKNQAF</sequence>
<dbReference type="PANTHER" id="PTHR11102:SF160">
    <property type="entry name" value="ERAD-ASSOCIATED E3 UBIQUITIN-PROTEIN LIGASE COMPONENT HRD3"/>
    <property type="match status" value="1"/>
</dbReference>
<feature type="chain" id="PRO_5021459986" evidence="1">
    <location>
        <begin position="35"/>
        <end position="248"/>
    </location>
</feature>
<dbReference type="Gene3D" id="1.25.40.10">
    <property type="entry name" value="Tetratricopeptide repeat domain"/>
    <property type="match status" value="1"/>
</dbReference>
<evidence type="ECO:0000313" key="2">
    <source>
        <dbReference type="EMBL" id="TFV70846.1"/>
    </source>
</evidence>
<dbReference type="EMBL" id="SPQS01000019">
    <property type="protein sequence ID" value="TFV70846.1"/>
    <property type="molecule type" value="Genomic_DNA"/>
</dbReference>
<dbReference type="SUPFAM" id="SSF81901">
    <property type="entry name" value="HCP-like"/>
    <property type="match status" value="1"/>
</dbReference>
<gene>
    <name evidence="2" type="ORF">E4K64_28070</name>
</gene>
<name>A0A4Y9NVG5_9BRAD</name>
<comment type="caution">
    <text evidence="2">The sequence shown here is derived from an EMBL/GenBank/DDBJ whole genome shotgun (WGS) entry which is preliminary data.</text>
</comment>